<reference evidence="3" key="2">
    <citation type="submission" date="2015-01" db="EMBL/GenBank/DDBJ databases">
        <title>Evolutionary Origins and Diversification of the Mycorrhizal Mutualists.</title>
        <authorList>
            <consortium name="DOE Joint Genome Institute"/>
            <consortium name="Mycorrhizal Genomics Consortium"/>
            <person name="Kohler A."/>
            <person name="Kuo A."/>
            <person name="Nagy L.G."/>
            <person name="Floudas D."/>
            <person name="Copeland A."/>
            <person name="Barry K.W."/>
            <person name="Cichocki N."/>
            <person name="Veneault-Fourrey C."/>
            <person name="LaButti K."/>
            <person name="Lindquist E.A."/>
            <person name="Lipzen A."/>
            <person name="Lundell T."/>
            <person name="Morin E."/>
            <person name="Murat C."/>
            <person name="Riley R."/>
            <person name="Ohm R."/>
            <person name="Sun H."/>
            <person name="Tunlid A."/>
            <person name="Henrissat B."/>
            <person name="Grigoriev I.V."/>
            <person name="Hibbett D.S."/>
            <person name="Martin F."/>
        </authorList>
    </citation>
    <scope>NUCLEOTIDE SEQUENCE [LARGE SCALE GENOMIC DNA]</scope>
    <source>
        <strain evidence="3">MAFF 305830</strain>
    </source>
</reference>
<dbReference type="AlphaFoldDB" id="A0A0C2W1Q8"/>
<dbReference type="EMBL" id="KN824432">
    <property type="protein sequence ID" value="KIM20458.1"/>
    <property type="molecule type" value="Genomic_DNA"/>
</dbReference>
<feature type="compositionally biased region" description="Basic and acidic residues" evidence="1">
    <location>
        <begin position="1"/>
        <end position="10"/>
    </location>
</feature>
<evidence type="ECO:0000313" key="2">
    <source>
        <dbReference type="EMBL" id="KIM20458.1"/>
    </source>
</evidence>
<feature type="region of interest" description="Disordered" evidence="1">
    <location>
        <begin position="1"/>
        <end position="72"/>
    </location>
</feature>
<dbReference type="Proteomes" id="UP000054097">
    <property type="component" value="Unassembled WGS sequence"/>
</dbReference>
<dbReference type="HOGENOM" id="CLU_958318_0_0_1"/>
<feature type="compositionally biased region" description="Polar residues" evidence="1">
    <location>
        <begin position="47"/>
        <end position="56"/>
    </location>
</feature>
<accession>A0A0C2W1Q8</accession>
<reference evidence="2 3" key="1">
    <citation type="submission" date="2014-04" db="EMBL/GenBank/DDBJ databases">
        <authorList>
            <consortium name="DOE Joint Genome Institute"/>
            <person name="Kuo A."/>
            <person name="Zuccaro A."/>
            <person name="Kohler A."/>
            <person name="Nagy L.G."/>
            <person name="Floudas D."/>
            <person name="Copeland A."/>
            <person name="Barry K.W."/>
            <person name="Cichocki N."/>
            <person name="Veneault-Fourrey C."/>
            <person name="LaButti K."/>
            <person name="Lindquist E.A."/>
            <person name="Lipzen A."/>
            <person name="Lundell T."/>
            <person name="Morin E."/>
            <person name="Murat C."/>
            <person name="Sun H."/>
            <person name="Tunlid A."/>
            <person name="Henrissat B."/>
            <person name="Grigoriev I.V."/>
            <person name="Hibbett D.S."/>
            <person name="Martin F."/>
            <person name="Nordberg H.P."/>
            <person name="Cantor M.N."/>
            <person name="Hua S.X."/>
        </authorList>
    </citation>
    <scope>NUCLEOTIDE SEQUENCE [LARGE SCALE GENOMIC DNA]</scope>
    <source>
        <strain evidence="2 3">MAFF 305830</strain>
    </source>
</reference>
<feature type="compositionally biased region" description="Pro residues" evidence="1">
    <location>
        <begin position="27"/>
        <end position="38"/>
    </location>
</feature>
<feature type="compositionally biased region" description="Basic residues" evidence="1">
    <location>
        <begin position="11"/>
        <end position="20"/>
    </location>
</feature>
<feature type="compositionally biased region" description="Low complexity" evidence="1">
    <location>
        <begin position="177"/>
        <end position="194"/>
    </location>
</feature>
<sequence>NYDPKKTSKEKSKKAPKSRKGNGLPPSTDPNPSPPLGAAPPTLTPTIETGGSSSVALTVPGSSAEIPVDPALSAESAPGLQASTHFQPVYANGGVTLNPPLLDQADAAQSPPAADDTSPPTVMNPDTLARSSNNARKRLKFKGRNLLVSGLHMEYNIPLNHTSSSSTDVLSPPGSQAPSKPATETPAPAPSRASSPPPPSSNPLILNSKSSTPSDRTTTATTAADPSGDSEPAATTVSGATKGKRGKKNTAKANPQPLESASLNAQRRSTRATTAKTEAAKPKPIARGRRH</sequence>
<keyword evidence="3" id="KW-1185">Reference proteome</keyword>
<feature type="compositionally biased region" description="Low complexity" evidence="1">
    <location>
        <begin position="202"/>
        <end position="230"/>
    </location>
</feature>
<organism evidence="2 3">
    <name type="scientific">Serendipita vermifera MAFF 305830</name>
    <dbReference type="NCBI Taxonomy" id="933852"/>
    <lineage>
        <taxon>Eukaryota</taxon>
        <taxon>Fungi</taxon>
        <taxon>Dikarya</taxon>
        <taxon>Basidiomycota</taxon>
        <taxon>Agaricomycotina</taxon>
        <taxon>Agaricomycetes</taxon>
        <taxon>Sebacinales</taxon>
        <taxon>Serendipitaceae</taxon>
        <taxon>Serendipita</taxon>
    </lineage>
</organism>
<evidence type="ECO:0000313" key="3">
    <source>
        <dbReference type="Proteomes" id="UP000054097"/>
    </source>
</evidence>
<protein>
    <submittedName>
        <fullName evidence="2">Uncharacterized protein</fullName>
    </submittedName>
</protein>
<feature type="compositionally biased region" description="Polar residues" evidence="1">
    <location>
        <begin position="159"/>
        <end position="176"/>
    </location>
</feature>
<feature type="non-terminal residue" evidence="2">
    <location>
        <position position="1"/>
    </location>
</feature>
<evidence type="ECO:0000256" key="1">
    <source>
        <dbReference type="SAM" id="MobiDB-lite"/>
    </source>
</evidence>
<feature type="region of interest" description="Disordered" evidence="1">
    <location>
        <begin position="90"/>
        <end position="138"/>
    </location>
</feature>
<gene>
    <name evidence="2" type="ORF">M408DRAFT_30341</name>
</gene>
<feature type="region of interest" description="Disordered" evidence="1">
    <location>
        <begin position="158"/>
        <end position="291"/>
    </location>
</feature>
<feature type="compositionally biased region" description="Polar residues" evidence="1">
    <location>
        <begin position="251"/>
        <end position="266"/>
    </location>
</feature>
<proteinExistence type="predicted"/>
<name>A0A0C2W1Q8_SERVB</name>
<feature type="compositionally biased region" description="Low complexity" evidence="1">
    <location>
        <begin position="103"/>
        <end position="121"/>
    </location>
</feature>